<proteinExistence type="inferred from homology"/>
<dbReference type="InterPro" id="IPR007210">
    <property type="entry name" value="ABC_Gly_betaine_transp_sub-bd"/>
</dbReference>
<dbReference type="RefSeq" id="WP_115250252.1">
    <property type="nucleotide sequence ID" value="NZ_UHFF01000002.1"/>
</dbReference>
<feature type="transmembrane region" description="Helical" evidence="9">
    <location>
        <begin position="292"/>
        <end position="311"/>
    </location>
</feature>
<comment type="similarity">
    <text evidence="8">In the N-terminal section; belongs to the binding-protein-dependent transport system permease family.</text>
</comment>
<keyword evidence="5 9" id="KW-1133">Transmembrane helix</keyword>
<accession>A0A380JPC9</accession>
<evidence type="ECO:0000256" key="3">
    <source>
        <dbReference type="ARBA" id="ARBA00022475"/>
    </source>
</evidence>
<name>A0A380JPC9_9STRE</name>
<feature type="transmembrane region" description="Helical" evidence="9">
    <location>
        <begin position="252"/>
        <end position="272"/>
    </location>
</feature>
<keyword evidence="4 9" id="KW-0812">Transmembrane</keyword>
<dbReference type="AlphaFoldDB" id="A0A380JPC9"/>
<dbReference type="GO" id="GO:0031460">
    <property type="term" value="P:glycine betaine transport"/>
    <property type="evidence" value="ECO:0007669"/>
    <property type="project" value="TreeGrafter"/>
</dbReference>
<organism evidence="11 12">
    <name type="scientific">Streptococcus equi subsp. equi</name>
    <dbReference type="NCBI Taxonomy" id="148942"/>
    <lineage>
        <taxon>Bacteria</taxon>
        <taxon>Bacillati</taxon>
        <taxon>Bacillota</taxon>
        <taxon>Bacilli</taxon>
        <taxon>Lactobacillales</taxon>
        <taxon>Streptococcaceae</taxon>
        <taxon>Streptococcus</taxon>
    </lineage>
</organism>
<feature type="domain" description="ABC transmembrane type-1" evidence="10">
    <location>
        <begin position="94"/>
        <end position="273"/>
    </location>
</feature>
<evidence type="ECO:0000259" key="10">
    <source>
        <dbReference type="PROSITE" id="PS50928"/>
    </source>
</evidence>
<evidence type="ECO:0000256" key="7">
    <source>
        <dbReference type="ARBA" id="ARBA00035642"/>
    </source>
</evidence>
<feature type="transmembrane region" description="Helical" evidence="9">
    <location>
        <begin position="141"/>
        <end position="168"/>
    </location>
</feature>
<dbReference type="Gene3D" id="3.40.190.100">
    <property type="entry name" value="Glycine betaine-binding periplasmic protein, domain 2"/>
    <property type="match status" value="1"/>
</dbReference>
<evidence type="ECO:0000256" key="5">
    <source>
        <dbReference type="ARBA" id="ARBA00022989"/>
    </source>
</evidence>
<dbReference type="PANTHER" id="PTHR47737:SF1">
    <property type="entry name" value="GLYCINE BETAINE_PROLINE BETAINE TRANSPORT SYSTEM PERMEASE PROTEIN PROW"/>
    <property type="match status" value="1"/>
</dbReference>
<gene>
    <name evidence="11" type="primary">proW</name>
    <name evidence="11" type="ORF">NCTC12092_00124</name>
</gene>
<dbReference type="FunFam" id="1.10.3720.10:FF:000001">
    <property type="entry name" value="Glycine betaine ABC transporter, permease"/>
    <property type="match status" value="1"/>
</dbReference>
<feature type="transmembrane region" description="Helical" evidence="9">
    <location>
        <begin position="221"/>
        <end position="240"/>
    </location>
</feature>
<dbReference type="InterPro" id="IPR035906">
    <property type="entry name" value="MetI-like_sf"/>
</dbReference>
<keyword evidence="2 9" id="KW-0813">Transport</keyword>
<comment type="subcellular location">
    <subcellularLocation>
        <location evidence="9">Cell membrane</location>
        <topology evidence="9">Multi-pass membrane protein</topology>
    </subcellularLocation>
    <subcellularLocation>
        <location evidence="1">Membrane</location>
        <topology evidence="1">Multi-pass membrane protein</topology>
    </subcellularLocation>
</comment>
<reference evidence="11 12" key="1">
    <citation type="submission" date="2018-06" db="EMBL/GenBank/DDBJ databases">
        <authorList>
            <consortium name="Pathogen Informatics"/>
            <person name="Doyle S."/>
        </authorList>
    </citation>
    <scope>NUCLEOTIDE SEQUENCE [LARGE SCALE GENOMIC DNA]</scope>
    <source>
        <strain evidence="11 12">NCTC12092</strain>
    </source>
</reference>
<dbReference type="SUPFAM" id="SSF53850">
    <property type="entry name" value="Periplasmic binding protein-like II"/>
    <property type="match status" value="1"/>
</dbReference>
<dbReference type="PROSITE" id="PS50928">
    <property type="entry name" value="ABC_TM1"/>
    <property type="match status" value="1"/>
</dbReference>
<protein>
    <submittedName>
        <fullName evidence="11">Glycine-betaine binding permease protein</fullName>
    </submittedName>
</protein>
<evidence type="ECO:0000313" key="12">
    <source>
        <dbReference type="Proteomes" id="UP000254461"/>
    </source>
</evidence>
<comment type="similarity">
    <text evidence="7">In the C-terminal section; belongs to the OsmX family.</text>
</comment>
<dbReference type="EMBL" id="UHFF01000002">
    <property type="protein sequence ID" value="SUN44549.1"/>
    <property type="molecule type" value="Genomic_DNA"/>
</dbReference>
<dbReference type="CDD" id="cd13639">
    <property type="entry name" value="PBP2_OpuAC_like"/>
    <property type="match status" value="1"/>
</dbReference>
<evidence type="ECO:0000256" key="1">
    <source>
        <dbReference type="ARBA" id="ARBA00004141"/>
    </source>
</evidence>
<dbReference type="GO" id="GO:0015226">
    <property type="term" value="F:carnitine transmembrane transporter activity"/>
    <property type="evidence" value="ECO:0007669"/>
    <property type="project" value="TreeGrafter"/>
</dbReference>
<dbReference type="PANTHER" id="PTHR47737">
    <property type="entry name" value="GLYCINE BETAINE/PROLINE BETAINE TRANSPORT SYSTEM PERMEASE PROTEIN PROW"/>
    <property type="match status" value="1"/>
</dbReference>
<dbReference type="GO" id="GO:0043190">
    <property type="term" value="C:ATP-binding cassette (ABC) transporter complex"/>
    <property type="evidence" value="ECO:0007669"/>
    <property type="project" value="InterPro"/>
</dbReference>
<feature type="transmembrane region" description="Helical" evidence="9">
    <location>
        <begin position="74"/>
        <end position="92"/>
    </location>
</feature>
<dbReference type="GeneID" id="83704042"/>
<dbReference type="GO" id="GO:0015871">
    <property type="term" value="P:choline transport"/>
    <property type="evidence" value="ECO:0007669"/>
    <property type="project" value="TreeGrafter"/>
</dbReference>
<comment type="similarity">
    <text evidence="9">Belongs to the binding-protein-dependent transport system permease family.</text>
</comment>
<feature type="transmembrane region" description="Helical" evidence="9">
    <location>
        <begin position="43"/>
        <end position="67"/>
    </location>
</feature>
<evidence type="ECO:0000256" key="9">
    <source>
        <dbReference type="RuleBase" id="RU363032"/>
    </source>
</evidence>
<sequence length="576" mass="63352">MENLLQTTLPVAQLVEQLTEWLTKTFSGFFDLLQLVGNTLMDWITQTLLFINPLLFMLLVTCAMFFLARKKWPLPIFTLLGLLFVYNQGLWAELINTFTLVLVASLISVLLGIPLGIWMAKSKTVHQVINPMLDLMQTMPAFVYLIPAVAFFGIGMVPGVFASVIFALPPTVRFTNLAIRHIPTELVEASDAFGSTPKQKLLKVELPLAKHTIMAGVNQTMMLALSMVVTGSMIGAPGLGREVLSALQHADIGRGFVSGLALVILAIILDRMTQHFNGKPQERTQTGKTKKWLGLAALAVFLLSALGRGFAAMSSSSSDKGQKVTIAYVQWDSEVASTHVIAQVLRDEGYQVTLTPLDNAVMWQTIANGDADFSTSAWLPVTHQQQYQKYQDKLDNLGPNLKGTKLGLAVPAYMSDVNSIEELSDQANQQIIGIEPGAGIMTAADKTQRAYSNLADWELVAASTGAMTTSLDQAIKKKEPIVVTAWSPHWIFAKYDLKYLADPKKTFGSKENINTIARKGLKADLPAVHRIVDHFYWTQEDMEAVMLDINQGMTPEAAAKKWVASHADKVAKWTQS</sequence>
<evidence type="ECO:0000256" key="2">
    <source>
        <dbReference type="ARBA" id="ARBA00022448"/>
    </source>
</evidence>
<dbReference type="Gene3D" id="3.40.190.10">
    <property type="entry name" value="Periplasmic binding protein-like II"/>
    <property type="match status" value="1"/>
</dbReference>
<dbReference type="Proteomes" id="UP000254461">
    <property type="component" value="Unassembled WGS sequence"/>
</dbReference>
<dbReference type="GO" id="GO:0005275">
    <property type="term" value="F:amine transmembrane transporter activity"/>
    <property type="evidence" value="ECO:0007669"/>
    <property type="project" value="TreeGrafter"/>
</dbReference>
<evidence type="ECO:0000313" key="11">
    <source>
        <dbReference type="EMBL" id="SUN44549.1"/>
    </source>
</evidence>
<evidence type="ECO:0000256" key="8">
    <source>
        <dbReference type="ARBA" id="ARBA00035652"/>
    </source>
</evidence>
<evidence type="ECO:0000256" key="4">
    <source>
        <dbReference type="ARBA" id="ARBA00022692"/>
    </source>
</evidence>
<keyword evidence="3" id="KW-1003">Cell membrane</keyword>
<dbReference type="Pfam" id="PF00528">
    <property type="entry name" value="BPD_transp_1"/>
    <property type="match status" value="1"/>
</dbReference>
<dbReference type="InterPro" id="IPR000515">
    <property type="entry name" value="MetI-like"/>
</dbReference>
<evidence type="ECO:0000256" key="6">
    <source>
        <dbReference type="ARBA" id="ARBA00023136"/>
    </source>
</evidence>
<keyword evidence="6 9" id="KW-0472">Membrane</keyword>
<dbReference type="Gene3D" id="1.10.3720.10">
    <property type="entry name" value="MetI-like"/>
    <property type="match status" value="1"/>
</dbReference>
<dbReference type="SUPFAM" id="SSF161098">
    <property type="entry name" value="MetI-like"/>
    <property type="match status" value="1"/>
</dbReference>
<feature type="transmembrane region" description="Helical" evidence="9">
    <location>
        <begin position="98"/>
        <end position="120"/>
    </location>
</feature>
<dbReference type="CDD" id="cd06261">
    <property type="entry name" value="TM_PBP2"/>
    <property type="match status" value="1"/>
</dbReference>
<dbReference type="Pfam" id="PF04069">
    <property type="entry name" value="OpuAC"/>
    <property type="match status" value="1"/>
</dbReference>